<organism evidence="1 2">
    <name type="scientific">Microbacterium oxydans</name>
    <dbReference type="NCBI Taxonomy" id="82380"/>
    <lineage>
        <taxon>Bacteria</taxon>
        <taxon>Bacillati</taxon>
        <taxon>Actinomycetota</taxon>
        <taxon>Actinomycetes</taxon>
        <taxon>Micrococcales</taxon>
        <taxon>Microbacteriaceae</taxon>
        <taxon>Microbacterium</taxon>
    </lineage>
</organism>
<protein>
    <submittedName>
        <fullName evidence="1">Uncharacterized protein</fullName>
    </submittedName>
</protein>
<evidence type="ECO:0000313" key="1">
    <source>
        <dbReference type="EMBL" id="KJL30243.1"/>
    </source>
</evidence>
<dbReference type="PATRIC" id="fig|82380.11.peg.1024"/>
<dbReference type="OrthoDB" id="5083319at2"/>
<proteinExistence type="predicted"/>
<sequence>MHSFFMAEASTSDDVWTWFCAARELRTAIEIVEDASAVLAGLVVDTAWEADGVRALQDRIVALRVAAEHELGELQIRSDELDRAGVL</sequence>
<dbReference type="AlphaFoldDB" id="A0A0F0LAU4"/>
<accession>A0A0F0LAU4</accession>
<name>A0A0F0LAU4_9MICO</name>
<dbReference type="Proteomes" id="UP000033640">
    <property type="component" value="Unassembled WGS sequence"/>
</dbReference>
<reference evidence="1 2" key="1">
    <citation type="submission" date="2015-02" db="EMBL/GenBank/DDBJ databases">
        <title>Draft genome sequences of ten Microbacterium spp. with emphasis on heavy metal contaminated environments.</title>
        <authorList>
            <person name="Corretto E."/>
        </authorList>
    </citation>
    <scope>NUCLEOTIDE SEQUENCE [LARGE SCALE GENOMIC DNA]</scope>
    <source>
        <strain evidence="1 2">BEL4b</strain>
    </source>
</reference>
<evidence type="ECO:0000313" key="2">
    <source>
        <dbReference type="Proteomes" id="UP000033640"/>
    </source>
</evidence>
<dbReference type="EMBL" id="JYIW01000020">
    <property type="protein sequence ID" value="KJL30243.1"/>
    <property type="molecule type" value="Genomic_DNA"/>
</dbReference>
<comment type="caution">
    <text evidence="1">The sequence shown here is derived from an EMBL/GenBank/DDBJ whole genome shotgun (WGS) entry which is preliminary data.</text>
</comment>
<gene>
    <name evidence="1" type="ORF">RS83_00993</name>
</gene>
<dbReference type="RefSeq" id="WP_045278410.1">
    <property type="nucleotide sequence ID" value="NZ_CAKKLT010000019.1"/>
</dbReference>